<keyword evidence="3" id="KW-0547">Nucleotide-binding</keyword>
<keyword evidence="6" id="KW-0472">Membrane</keyword>
<evidence type="ECO:0000313" key="11">
    <source>
        <dbReference type="Proteomes" id="UP000008694"/>
    </source>
</evidence>
<gene>
    <name evidence="10" type="ORF">ARALYDRAFT_492730</name>
</gene>
<name>D7MES6_ARALL</name>
<dbReference type="SUPFAM" id="SSF111331">
    <property type="entry name" value="NAD kinase/diacylglycerol kinase-like"/>
    <property type="match status" value="2"/>
</dbReference>
<evidence type="ECO:0000256" key="7">
    <source>
        <dbReference type="ARBA" id="ARBA00044037"/>
    </source>
</evidence>
<keyword evidence="5" id="KW-0067">ATP-binding</keyword>
<dbReference type="PANTHER" id="PTHR12358:SF31">
    <property type="entry name" value="ACYLGLYCEROL KINASE, MITOCHONDRIAL"/>
    <property type="match status" value="1"/>
</dbReference>
<evidence type="ECO:0000256" key="3">
    <source>
        <dbReference type="ARBA" id="ARBA00022741"/>
    </source>
</evidence>
<dbReference type="AlphaFoldDB" id="D7MES6"/>
<dbReference type="Pfam" id="PF19279">
    <property type="entry name" value="YegS_C"/>
    <property type="match status" value="2"/>
</dbReference>
<evidence type="ECO:0000256" key="6">
    <source>
        <dbReference type="ARBA" id="ARBA00023136"/>
    </source>
</evidence>
<dbReference type="InterPro" id="IPR045540">
    <property type="entry name" value="YegS/DAGK_C"/>
</dbReference>
<evidence type="ECO:0000256" key="4">
    <source>
        <dbReference type="ARBA" id="ARBA00022777"/>
    </source>
</evidence>
<dbReference type="GO" id="GO:0046512">
    <property type="term" value="P:sphingosine biosynthetic process"/>
    <property type="evidence" value="ECO:0007669"/>
    <property type="project" value="TreeGrafter"/>
</dbReference>
<sequence>MKLLPLCPLQLSTTQTPTAIPMSLSFYKNELSEDTPCQSGYTDYISFQVPEETFPEIPNCVGIAKGFKQNANNEKNGYTSLEAVLLSVPNGYTCVDLSLYKDKELVLLLNKTSADSEGSGEACMMVVQTCDLPFISISRSSSLNQWEIEDLKVLLISVILIDGSIVNLEIENEKVRKVPHSVIAPLAVSASRGVACVFAERRRALVYILEEDEDEEISDDKAFTHVGSATRQVKRVVVTFPMIRQSRTKVSFGSKTKLSLSLYLSSSPSRRLSCLMENDQMISPTDIITGIVFIDGELAMLTLTADGELRWTEYGLRQQLSMKKDVLGFVVQGKRIRVKVVVEKEAGICCGQFDGDFVRKDFVFEPLIDQNGWCFKLRQYLDSLGRPKKLLVLVNPFGGKKLAREIFVKEVKPLFEDADVQLEIQETKYQLHAKEIVKSMDVSKYDGIVCVSGDGVLVEVLNGLLERADWRTALKLPIGMVPAGTGNGMIKSLLDTVGLRCCANSATISIIRGHKRFVDVATISQGNTKFFSVLMLAWGLIADIDIESEKFRWMGSARIDFYVLVKLLALQRIICLRQYNGRILFLPAPGFESYGQPASCSLYKEPPVSDKELGYQGPETKFEDLEWREIKGPFVTVWLHNVPWGAENTLTAPAAKFSDGFLDLIVLKNCPKLVLLSLMRQTSSGTHVESPYITYLKVKAFVLEPGGLVDEPEKEGIIDSDGEVLARGKRTYNCDQKALMSYDKLQVTVDQGNENQTNVLKIVVRVISDFILSFNSHQRRNSSSSLLPMDRQPERENDELPSPVIISDRVLVNGVVTPLTLTADGELRSTESGRRKSTVAKEILSFVVEGNKVRVKTLVERRGGICCGGSGGDYARNDFVFEPLSDESRKLWSDKLHQHLDSLGRPKKLLVFVNPFGGKKSARKIFQEEVKPLFEDANIQLEIQETKYQLHAKEIVRSMDVSKYDGIVCVSGDGILVEVVNGLLERADWKTALKLPIGMVPAGSGNGMIKSLLEPVGLPCSATSATISIIRGRTRSLDVATISQGTTKFFSVLMLAWGLVADIDIESEKFRWMGGARFDIYGLQRIICLRQYYGRILFVPAPGFESYGQRASCSVDKELSGSDKALVYQGPDTKLEDLDWREMKGPFVSVWLHNVPWGAENTLAAPDAKFSDGFLDLIVMKDCPKLALLSLMTKLSDGTHVQSPYVSYLKVKAFVLEPGARIDEPDKEGIIDSDGEVLARGRKSYKCDQKALMSYDKLQISVDQGLATLFSPE</sequence>
<evidence type="ECO:0000256" key="1">
    <source>
        <dbReference type="ARBA" id="ARBA00004148"/>
    </source>
</evidence>
<dbReference type="FunFam" id="2.60.200.40:FF:000036">
    <property type="entry name" value="Sphingosine kinase 2"/>
    <property type="match status" value="1"/>
</dbReference>
<dbReference type="InterPro" id="IPR017438">
    <property type="entry name" value="ATP-NAD_kinase_N"/>
</dbReference>
<dbReference type="InterPro" id="IPR016064">
    <property type="entry name" value="NAD/diacylglycerol_kinase_sf"/>
</dbReference>
<dbReference type="GO" id="GO:0009705">
    <property type="term" value="C:plant-type vacuole membrane"/>
    <property type="evidence" value="ECO:0007669"/>
    <property type="project" value="UniProtKB-ARBA"/>
</dbReference>
<dbReference type="GO" id="GO:0071215">
    <property type="term" value="P:cellular response to abscisic acid stimulus"/>
    <property type="evidence" value="ECO:0007669"/>
    <property type="project" value="UniProtKB-ARBA"/>
</dbReference>
<evidence type="ECO:0000256" key="2">
    <source>
        <dbReference type="ARBA" id="ARBA00022679"/>
    </source>
</evidence>
<dbReference type="Pfam" id="PF00781">
    <property type="entry name" value="DAGK_cat"/>
    <property type="match status" value="2"/>
</dbReference>
<feature type="domain" description="DAGKc" evidence="9">
    <location>
        <begin position="904"/>
        <end position="1046"/>
    </location>
</feature>
<dbReference type="GO" id="GO:0008481">
    <property type="term" value="F:sphingosine kinase activity"/>
    <property type="evidence" value="ECO:0007669"/>
    <property type="project" value="UniProtKB-EC"/>
</dbReference>
<dbReference type="Gene3D" id="3.40.50.10330">
    <property type="entry name" value="Probable inorganic polyphosphate/atp-NAD kinase, domain 1"/>
    <property type="match status" value="2"/>
</dbReference>
<keyword evidence="2" id="KW-0808">Transferase</keyword>
<evidence type="ECO:0000256" key="8">
    <source>
        <dbReference type="SAM" id="MobiDB-lite"/>
    </source>
</evidence>
<feature type="domain" description="DAGKc" evidence="9">
    <location>
        <begin position="385"/>
        <end position="527"/>
    </location>
</feature>
<comment type="subcellular location">
    <subcellularLocation>
        <location evidence="1">Vacuole membrane</location>
        <topology evidence="1">Peripheral membrane protein</topology>
    </subcellularLocation>
</comment>
<dbReference type="STRING" id="81972.D7MES6"/>
<keyword evidence="11" id="KW-1185">Reference proteome</keyword>
<evidence type="ECO:0000256" key="5">
    <source>
        <dbReference type="ARBA" id="ARBA00022840"/>
    </source>
</evidence>
<dbReference type="Gramene" id="fgenesh2_kg.7__2163__AT4G21540.1">
    <property type="protein sequence ID" value="fgenesh2_kg.7__2163__AT4G21540.1"/>
    <property type="gene ID" value="fgenesh2_kg.7__2163__AT4G21540.1"/>
</dbReference>
<dbReference type="HOGENOM" id="CLU_263773_0_0_1"/>
<evidence type="ECO:0000313" key="10">
    <source>
        <dbReference type="EMBL" id="EFH46143.1"/>
    </source>
</evidence>
<dbReference type="PANTHER" id="PTHR12358">
    <property type="entry name" value="SPHINGOSINE KINASE"/>
    <property type="match status" value="1"/>
</dbReference>
<feature type="region of interest" description="Disordered" evidence="8">
    <location>
        <begin position="780"/>
        <end position="799"/>
    </location>
</feature>
<dbReference type="InterPro" id="IPR050187">
    <property type="entry name" value="Lipid_Phosphate_FormReg"/>
</dbReference>
<reference evidence="11" key="1">
    <citation type="journal article" date="2011" name="Nat. Genet.">
        <title>The Arabidopsis lyrata genome sequence and the basis of rapid genome size change.</title>
        <authorList>
            <person name="Hu T.T."/>
            <person name="Pattyn P."/>
            <person name="Bakker E.G."/>
            <person name="Cao J."/>
            <person name="Cheng J.-F."/>
            <person name="Clark R.M."/>
            <person name="Fahlgren N."/>
            <person name="Fawcett J.A."/>
            <person name="Grimwood J."/>
            <person name="Gundlach H."/>
            <person name="Haberer G."/>
            <person name="Hollister J.D."/>
            <person name="Ossowski S."/>
            <person name="Ottilar R.P."/>
            <person name="Salamov A.A."/>
            <person name="Schneeberger K."/>
            <person name="Spannagl M."/>
            <person name="Wang X."/>
            <person name="Yang L."/>
            <person name="Nasrallah M.E."/>
            <person name="Bergelson J."/>
            <person name="Carrington J.C."/>
            <person name="Gaut B.S."/>
            <person name="Schmutz J."/>
            <person name="Mayer K.F.X."/>
            <person name="Van de Peer Y."/>
            <person name="Grigoriev I.V."/>
            <person name="Nordborg M."/>
            <person name="Weigel D."/>
            <person name="Guo Y.-L."/>
        </authorList>
    </citation>
    <scope>NUCLEOTIDE SEQUENCE [LARGE SCALE GENOMIC DNA]</scope>
    <source>
        <strain evidence="11">cv. MN47</strain>
    </source>
</reference>
<dbReference type="EC" id="2.7.1.91" evidence="7"/>
<dbReference type="SMART" id="SM00046">
    <property type="entry name" value="DAGKc"/>
    <property type="match status" value="2"/>
</dbReference>
<dbReference type="GO" id="GO:0005524">
    <property type="term" value="F:ATP binding"/>
    <property type="evidence" value="ECO:0007669"/>
    <property type="project" value="UniProtKB-KW"/>
</dbReference>
<dbReference type="Gene3D" id="2.60.200.40">
    <property type="match status" value="2"/>
</dbReference>
<evidence type="ECO:0000259" key="9">
    <source>
        <dbReference type="PROSITE" id="PS50146"/>
    </source>
</evidence>
<proteinExistence type="predicted"/>
<accession>D7MES6</accession>
<keyword evidence="4 10" id="KW-0418">Kinase</keyword>
<dbReference type="EMBL" id="GL348719">
    <property type="protein sequence ID" value="EFH46143.1"/>
    <property type="molecule type" value="Genomic_DNA"/>
</dbReference>
<dbReference type="PROSITE" id="PS50146">
    <property type="entry name" value="DAGK"/>
    <property type="match status" value="2"/>
</dbReference>
<protein>
    <recommendedName>
        <fullName evidence="7">sphingosine kinase</fullName>
        <ecNumber evidence="7">2.7.1.91</ecNumber>
    </recommendedName>
</protein>
<organism evidence="11">
    <name type="scientific">Arabidopsis lyrata subsp. lyrata</name>
    <name type="common">Lyre-leaved rock-cress</name>
    <dbReference type="NCBI Taxonomy" id="81972"/>
    <lineage>
        <taxon>Eukaryota</taxon>
        <taxon>Viridiplantae</taxon>
        <taxon>Streptophyta</taxon>
        <taxon>Embryophyta</taxon>
        <taxon>Tracheophyta</taxon>
        <taxon>Spermatophyta</taxon>
        <taxon>Magnoliopsida</taxon>
        <taxon>eudicotyledons</taxon>
        <taxon>Gunneridae</taxon>
        <taxon>Pentapetalae</taxon>
        <taxon>rosids</taxon>
        <taxon>malvids</taxon>
        <taxon>Brassicales</taxon>
        <taxon>Brassicaceae</taxon>
        <taxon>Camelineae</taxon>
        <taxon>Arabidopsis</taxon>
    </lineage>
</organism>
<dbReference type="eggNOG" id="KOG1116">
    <property type="taxonomic scope" value="Eukaryota"/>
</dbReference>
<dbReference type="FunFam" id="3.40.50.10330:FF:000005">
    <property type="entry name" value="Sphingosine kinase 2"/>
    <property type="match status" value="2"/>
</dbReference>
<dbReference type="Proteomes" id="UP000008694">
    <property type="component" value="Unassembled WGS sequence"/>
</dbReference>
<dbReference type="InterPro" id="IPR001206">
    <property type="entry name" value="Diacylglycerol_kinase_cat_dom"/>
</dbReference>